<sequence length="159" mass="18069">MDSGILSNHPLLEKAVGDEIAVPSLSSNKIQEDKLQDDVGHGTKVAGIAVYGDIKRCIEEQRFQPEIWILSAKVMYRNKMGEPEYDPEELLEHQLEKAVRYFVEKYHNCKVINISFGDRYKRMFGNKRQFPLATLIDELANGLNIVFVISAGNLDTKVN</sequence>
<dbReference type="SUPFAM" id="SSF52743">
    <property type="entry name" value="Subtilisin-like"/>
    <property type="match status" value="1"/>
</dbReference>
<name>X1M575_9ZZZZ</name>
<dbReference type="InterPro" id="IPR000209">
    <property type="entry name" value="Peptidase_S8/S53_dom"/>
</dbReference>
<feature type="non-terminal residue" evidence="2">
    <location>
        <position position="159"/>
    </location>
</feature>
<dbReference type="PROSITE" id="PS51892">
    <property type="entry name" value="SUBTILASE"/>
    <property type="match status" value="1"/>
</dbReference>
<reference evidence="2" key="1">
    <citation type="journal article" date="2014" name="Front. Microbiol.">
        <title>High frequency of phylogenetically diverse reductive dehalogenase-homologous genes in deep subseafloor sedimentary metagenomes.</title>
        <authorList>
            <person name="Kawai M."/>
            <person name="Futagami T."/>
            <person name="Toyoda A."/>
            <person name="Takaki Y."/>
            <person name="Nishi S."/>
            <person name="Hori S."/>
            <person name="Arai W."/>
            <person name="Tsubouchi T."/>
            <person name="Morono Y."/>
            <person name="Uchiyama I."/>
            <person name="Ito T."/>
            <person name="Fujiyama A."/>
            <person name="Inagaki F."/>
            <person name="Takami H."/>
        </authorList>
    </citation>
    <scope>NUCLEOTIDE SEQUENCE</scope>
    <source>
        <strain evidence="2">Expedition CK06-06</strain>
    </source>
</reference>
<evidence type="ECO:0000313" key="2">
    <source>
        <dbReference type="EMBL" id="GAI26777.1"/>
    </source>
</evidence>
<dbReference type="GO" id="GO:0004252">
    <property type="term" value="F:serine-type endopeptidase activity"/>
    <property type="evidence" value="ECO:0007669"/>
    <property type="project" value="InterPro"/>
</dbReference>
<dbReference type="GO" id="GO:0006508">
    <property type="term" value="P:proteolysis"/>
    <property type="evidence" value="ECO:0007669"/>
    <property type="project" value="InterPro"/>
</dbReference>
<accession>X1M575</accession>
<dbReference type="AlphaFoldDB" id="X1M575"/>
<comment type="caution">
    <text evidence="2">The sequence shown here is derived from an EMBL/GenBank/DDBJ whole genome shotgun (WGS) entry which is preliminary data.</text>
</comment>
<dbReference type="InterPro" id="IPR036852">
    <property type="entry name" value="Peptidase_S8/S53_dom_sf"/>
</dbReference>
<organism evidence="2">
    <name type="scientific">marine sediment metagenome</name>
    <dbReference type="NCBI Taxonomy" id="412755"/>
    <lineage>
        <taxon>unclassified sequences</taxon>
        <taxon>metagenomes</taxon>
        <taxon>ecological metagenomes</taxon>
    </lineage>
</organism>
<evidence type="ECO:0000259" key="1">
    <source>
        <dbReference type="Pfam" id="PF00082"/>
    </source>
</evidence>
<dbReference type="Gene3D" id="3.40.50.200">
    <property type="entry name" value="Peptidase S8/S53 domain"/>
    <property type="match status" value="1"/>
</dbReference>
<feature type="domain" description="Peptidase S8/S53" evidence="1">
    <location>
        <begin position="1"/>
        <end position="154"/>
    </location>
</feature>
<dbReference type="EMBL" id="BARV01023030">
    <property type="protein sequence ID" value="GAI26777.1"/>
    <property type="molecule type" value="Genomic_DNA"/>
</dbReference>
<dbReference type="Pfam" id="PF00082">
    <property type="entry name" value="Peptidase_S8"/>
    <property type="match status" value="1"/>
</dbReference>
<protein>
    <recommendedName>
        <fullName evidence="1">Peptidase S8/S53 domain-containing protein</fullName>
    </recommendedName>
</protein>
<proteinExistence type="predicted"/>
<gene>
    <name evidence="2" type="ORF">S06H3_37856</name>
</gene>